<name>A0A812RJ94_SYMPI</name>
<organism evidence="2 3">
    <name type="scientific">Symbiodinium pilosum</name>
    <name type="common">Dinoflagellate</name>
    <dbReference type="NCBI Taxonomy" id="2952"/>
    <lineage>
        <taxon>Eukaryota</taxon>
        <taxon>Sar</taxon>
        <taxon>Alveolata</taxon>
        <taxon>Dinophyceae</taxon>
        <taxon>Suessiales</taxon>
        <taxon>Symbiodiniaceae</taxon>
        <taxon>Symbiodinium</taxon>
    </lineage>
</organism>
<comment type="caution">
    <text evidence="2">The sequence shown here is derived from an EMBL/GenBank/DDBJ whole genome shotgun (WGS) entry which is preliminary data.</text>
</comment>
<accession>A0A812RJ94</accession>
<reference evidence="2" key="1">
    <citation type="submission" date="2021-02" db="EMBL/GenBank/DDBJ databases">
        <authorList>
            <person name="Dougan E. K."/>
            <person name="Rhodes N."/>
            <person name="Thang M."/>
            <person name="Chan C."/>
        </authorList>
    </citation>
    <scope>NUCLEOTIDE SEQUENCE</scope>
</reference>
<gene>
    <name evidence="2" type="ORF">SPIL2461_LOCUS10732</name>
</gene>
<feature type="region of interest" description="Disordered" evidence="1">
    <location>
        <begin position="132"/>
        <end position="154"/>
    </location>
</feature>
<proteinExistence type="predicted"/>
<dbReference type="Proteomes" id="UP000649617">
    <property type="component" value="Unassembled WGS sequence"/>
</dbReference>
<protein>
    <submittedName>
        <fullName evidence="2">Uncharacterized protein</fullName>
    </submittedName>
</protein>
<evidence type="ECO:0000313" key="3">
    <source>
        <dbReference type="Proteomes" id="UP000649617"/>
    </source>
</evidence>
<dbReference type="AlphaFoldDB" id="A0A812RJ94"/>
<evidence type="ECO:0000313" key="2">
    <source>
        <dbReference type="EMBL" id="CAE7440213.1"/>
    </source>
</evidence>
<dbReference type="EMBL" id="CAJNIZ010020414">
    <property type="protein sequence ID" value="CAE7440213.1"/>
    <property type="molecule type" value="Genomic_DNA"/>
</dbReference>
<evidence type="ECO:0000256" key="1">
    <source>
        <dbReference type="SAM" id="MobiDB-lite"/>
    </source>
</evidence>
<sequence length="211" mass="23752">DKGKCKQIVQEIKGSDLVKDVKAALLDVDSLHDEAWWPYDLKDACLEFVLCRQLRAGWNRLDVTPADIENLKPCEVFRTHVFSAFNKAMTEDAVKSVGILLKEVVQHLQNIRNSVSRASADLTKALQAKQRRAENEQKAQQKKAEKQAEKKAKELSEALKKGNAGNKVCSLLLEDDVRAKLKGIKIFEVANMGLLERCASLANRYERPSFC</sequence>
<keyword evidence="3" id="KW-1185">Reference proteome</keyword>
<feature type="non-terminal residue" evidence="2">
    <location>
        <position position="1"/>
    </location>
</feature>